<name>A0A232M090_9EURO</name>
<feature type="non-terminal residue" evidence="4">
    <location>
        <position position="579"/>
    </location>
</feature>
<dbReference type="PANTHER" id="PTHR10039:SF14">
    <property type="entry name" value="NACHT DOMAIN-CONTAINING PROTEIN"/>
    <property type="match status" value="1"/>
</dbReference>
<dbReference type="Pfam" id="PF17100">
    <property type="entry name" value="NACHT_N"/>
    <property type="match status" value="1"/>
</dbReference>
<dbReference type="Gene3D" id="3.40.50.300">
    <property type="entry name" value="P-loop containing nucleotide triphosphate hydrolases"/>
    <property type="match status" value="1"/>
</dbReference>
<gene>
    <name evidence="4" type="ORF">Egran_02491</name>
</gene>
<dbReference type="FunFam" id="3.40.50.300:FF:001638">
    <property type="entry name" value="NACHT and WD40 domain protein"/>
    <property type="match status" value="1"/>
</dbReference>
<evidence type="ECO:0000313" key="5">
    <source>
        <dbReference type="Proteomes" id="UP000243515"/>
    </source>
</evidence>
<dbReference type="InterPro" id="IPR007111">
    <property type="entry name" value="NACHT_NTPase"/>
</dbReference>
<dbReference type="InterPro" id="IPR027417">
    <property type="entry name" value="P-loop_NTPase"/>
</dbReference>
<evidence type="ECO:0000256" key="2">
    <source>
        <dbReference type="SAM" id="MobiDB-lite"/>
    </source>
</evidence>
<protein>
    <recommendedName>
        <fullName evidence="3">NACHT domain-containing protein</fullName>
    </recommendedName>
</protein>
<dbReference type="Pfam" id="PF24883">
    <property type="entry name" value="NPHP3_N"/>
    <property type="match status" value="1"/>
</dbReference>
<dbReference type="PROSITE" id="PS50837">
    <property type="entry name" value="NACHT"/>
    <property type="match status" value="1"/>
</dbReference>
<feature type="domain" description="NACHT" evidence="3">
    <location>
        <begin position="405"/>
        <end position="556"/>
    </location>
</feature>
<keyword evidence="1" id="KW-0677">Repeat</keyword>
<evidence type="ECO:0000259" key="3">
    <source>
        <dbReference type="PROSITE" id="PS50837"/>
    </source>
</evidence>
<accession>A0A232M090</accession>
<proteinExistence type="predicted"/>
<feature type="region of interest" description="Disordered" evidence="2">
    <location>
        <begin position="1"/>
        <end position="70"/>
    </location>
</feature>
<organism evidence="4 5">
    <name type="scientific">Elaphomyces granulatus</name>
    <dbReference type="NCBI Taxonomy" id="519963"/>
    <lineage>
        <taxon>Eukaryota</taxon>
        <taxon>Fungi</taxon>
        <taxon>Dikarya</taxon>
        <taxon>Ascomycota</taxon>
        <taxon>Pezizomycotina</taxon>
        <taxon>Eurotiomycetes</taxon>
        <taxon>Eurotiomycetidae</taxon>
        <taxon>Eurotiales</taxon>
        <taxon>Elaphomycetaceae</taxon>
        <taxon>Elaphomyces</taxon>
    </lineage>
</organism>
<dbReference type="PANTHER" id="PTHR10039">
    <property type="entry name" value="AMELOGENIN"/>
    <property type="match status" value="1"/>
</dbReference>
<dbReference type="OrthoDB" id="674604at2759"/>
<dbReference type="AlphaFoldDB" id="A0A232M090"/>
<keyword evidence="5" id="KW-1185">Reference proteome</keyword>
<dbReference type="EMBL" id="NPHW01003354">
    <property type="protein sequence ID" value="OXV09744.1"/>
    <property type="molecule type" value="Genomic_DNA"/>
</dbReference>
<evidence type="ECO:0000313" key="4">
    <source>
        <dbReference type="EMBL" id="OXV09744.1"/>
    </source>
</evidence>
<dbReference type="InterPro" id="IPR056884">
    <property type="entry name" value="NPHP3-like_N"/>
</dbReference>
<evidence type="ECO:0000256" key="1">
    <source>
        <dbReference type="ARBA" id="ARBA00022737"/>
    </source>
</evidence>
<reference evidence="4 5" key="1">
    <citation type="journal article" date="2015" name="Environ. Microbiol.">
        <title>Metagenome sequence of Elaphomyces granulatus from sporocarp tissue reveals Ascomycota ectomycorrhizal fingerprints of genome expansion and a Proteobacteria-rich microbiome.</title>
        <authorList>
            <person name="Quandt C.A."/>
            <person name="Kohler A."/>
            <person name="Hesse C.N."/>
            <person name="Sharpton T.J."/>
            <person name="Martin F."/>
            <person name="Spatafora J.W."/>
        </authorList>
    </citation>
    <scope>NUCLEOTIDE SEQUENCE [LARGE SCALE GENOMIC DNA]</scope>
    <source>
        <strain evidence="4 5">OSC145934</strain>
    </source>
</reference>
<dbReference type="Proteomes" id="UP000243515">
    <property type="component" value="Unassembled WGS sequence"/>
</dbReference>
<dbReference type="InterPro" id="IPR031359">
    <property type="entry name" value="NACHT_N"/>
</dbReference>
<dbReference type="SUPFAM" id="SSF52540">
    <property type="entry name" value="P-loop containing nucleoside triphosphate hydrolases"/>
    <property type="match status" value="1"/>
</dbReference>
<comment type="caution">
    <text evidence="4">The sequence shown here is derived from an EMBL/GenBank/DDBJ whole genome shotgun (WGS) entry which is preliminary data.</text>
</comment>
<sequence length="579" mass="64766">MAPSMPSWLRKKIKQGEDKTKAHSGNVTEQQVLPAHPPMTDAQAPPATSADTEAKVPQLEASETPLSTSQRLWNDAYDSLENGNDTAKLVKAYAKTLTMVLNSEKVPDTLASGASDISTELKESTKRQEYMKKLVKEGQARISMASKTTNVVGDVAQFIISAKGMIDLAIQNIPQAALPWAGVCVGLQILLNPAKATRSNLAGITHVVSRMDWYCDLTAHLLNRDHIVIGNESFELILLQLEKTIVVLYKALLLYQMKSVCSYYRNQGLVFLRDLVNLDDWDSDLKGVTDAEVAVQRDSDQYSNFHAESLLGKLAKDGEERQLLLGDVRQALCDFISLQKDMHMDDNDAECLRDLHVVDPQDDMQKIENKKDELLNESYQWVLRTKQYAEFTSWSNDEPDSSLCPLLWIKGLAGTGKTMLLIGIIRELSDQPFKLAPNLSYFFCQGTGDRTLNNATAALRSLVWMLLVQQPYLMSHLREKYKKSGAALFNDGNAFFAISKVFQNMLEDPHLSPVYFIIDALDECDQTKPGVAELIRLISTSLNLTNKVKWLVSSRPEIDVYAKLKNSNTSRTLIELDAQ</sequence>